<feature type="transmembrane region" description="Helical" evidence="1">
    <location>
        <begin position="164"/>
        <end position="186"/>
    </location>
</feature>
<keyword evidence="4" id="KW-1185">Reference proteome</keyword>
<evidence type="ECO:0000313" key="3">
    <source>
        <dbReference type="EMBL" id="MFC5500754.1"/>
    </source>
</evidence>
<feature type="transmembrane region" description="Helical" evidence="1">
    <location>
        <begin position="50"/>
        <end position="72"/>
    </location>
</feature>
<dbReference type="Pfam" id="PF10708">
    <property type="entry name" value="DUF2510"/>
    <property type="match status" value="1"/>
</dbReference>
<gene>
    <name evidence="3" type="ORF">ACFPJ4_00715</name>
</gene>
<keyword evidence="1" id="KW-0812">Transmembrane</keyword>
<evidence type="ECO:0000259" key="2">
    <source>
        <dbReference type="Pfam" id="PF10708"/>
    </source>
</evidence>
<name>A0ABW0NPD4_9MICO</name>
<accession>A0ABW0NPD4</accession>
<dbReference type="RefSeq" id="WP_386738362.1">
    <property type="nucleotide sequence ID" value="NZ_JBHSMG010000001.1"/>
</dbReference>
<proteinExistence type="predicted"/>
<dbReference type="InterPro" id="IPR018929">
    <property type="entry name" value="DUF2510"/>
</dbReference>
<protein>
    <submittedName>
        <fullName evidence="3">DUF2510 domain-containing protein</fullName>
    </submittedName>
</protein>
<dbReference type="EMBL" id="JBHSMG010000001">
    <property type="protein sequence ID" value="MFC5500754.1"/>
    <property type="molecule type" value="Genomic_DNA"/>
</dbReference>
<dbReference type="Proteomes" id="UP001596039">
    <property type="component" value="Unassembled WGS sequence"/>
</dbReference>
<feature type="transmembrane region" description="Helical" evidence="1">
    <location>
        <begin position="132"/>
        <end position="152"/>
    </location>
</feature>
<evidence type="ECO:0000313" key="4">
    <source>
        <dbReference type="Proteomes" id="UP001596039"/>
    </source>
</evidence>
<reference evidence="4" key="1">
    <citation type="journal article" date="2019" name="Int. J. Syst. Evol. Microbiol.">
        <title>The Global Catalogue of Microorganisms (GCM) 10K type strain sequencing project: providing services to taxonomists for standard genome sequencing and annotation.</title>
        <authorList>
            <consortium name="The Broad Institute Genomics Platform"/>
            <consortium name="The Broad Institute Genome Sequencing Center for Infectious Disease"/>
            <person name="Wu L."/>
            <person name="Ma J."/>
        </authorList>
    </citation>
    <scope>NUCLEOTIDE SEQUENCE [LARGE SCALE GENOMIC DNA]</scope>
    <source>
        <strain evidence="4">CGMCC 4.6997</strain>
    </source>
</reference>
<comment type="caution">
    <text evidence="3">The sequence shown here is derived from an EMBL/GenBank/DDBJ whole genome shotgun (WGS) entry which is preliminary data.</text>
</comment>
<feature type="domain" description="DUF2510" evidence="2">
    <location>
        <begin position="9"/>
        <end position="38"/>
    </location>
</feature>
<keyword evidence="1" id="KW-1133">Transmembrane helix</keyword>
<feature type="transmembrane region" description="Helical" evidence="1">
    <location>
        <begin position="93"/>
        <end position="117"/>
    </location>
</feature>
<keyword evidence="1" id="KW-0472">Membrane</keyword>
<evidence type="ECO:0000256" key="1">
    <source>
        <dbReference type="SAM" id="Phobius"/>
    </source>
</evidence>
<sequence>MTDATPTPAGWYADASAAGQLRWWDGTAWTEHVAAANPLERPTLPAGAKIYSPFIWLVVFLPLLTLPLLFTWQPSFRFMTGPDGTMTVDRTSMYGPGYFLMVAAGWILYGLSVFFAYRDWRALHAAGVVRPFHWAWTFLNPLVYIIGRSVIVRRVARPRGLAPIWAYIGVVVVSLVVTSIWTVQLVSQMLSNLPQR</sequence>
<organism evidence="3 4">
    <name type="scientific">Lysinimonas soli</name>
    <dbReference type="NCBI Taxonomy" id="1074233"/>
    <lineage>
        <taxon>Bacteria</taxon>
        <taxon>Bacillati</taxon>
        <taxon>Actinomycetota</taxon>
        <taxon>Actinomycetes</taxon>
        <taxon>Micrococcales</taxon>
        <taxon>Microbacteriaceae</taxon>
        <taxon>Lysinimonas</taxon>
    </lineage>
</organism>